<dbReference type="Gene3D" id="2.60.40.1080">
    <property type="match status" value="1"/>
</dbReference>
<gene>
    <name evidence="8" type="ORF">IEC33019_1979</name>
</gene>
<dbReference type="GO" id="GO:0009279">
    <property type="term" value="C:cell outer membrane"/>
    <property type="evidence" value="ECO:0007669"/>
    <property type="project" value="UniProtKB-SubCell"/>
</dbReference>
<dbReference type="EMBL" id="CP016634">
    <property type="protein sequence ID" value="ANY87540.1"/>
    <property type="molecule type" value="Genomic_DNA"/>
</dbReference>
<dbReference type="PANTHER" id="PTHR39576:SF2">
    <property type="entry name" value="ATTACHING AND EFFACING PROTEIN HOMOLOG-RELATED"/>
    <property type="match status" value="1"/>
</dbReference>
<proteinExistence type="inferred from homology"/>
<sequence>MKNQHVHASASSGIRWMAWLNIGVQAVLPLTLALATPSASAAPTQPAKQSPAPSRLHTFAMGDSLASIASHYATTIATLRTLNPGRDLDVLKPGDRLSVPSAPAHALPDLNSPGQDATAQAEDEQARKLAAMASSTGSFLSNDPNSDAAASMARGLATGEASSQAQQWLSRFGTARVQIDVDDKLSLKNSQVELLAPLHDTPEQLLFAQGSIHRKDERQQTTLGLGVRRFNDGYMLGANSFLDYDLSRQHARLGLGVEYWRDFLKVNANSYTRLTGWKDSPDVEDYQERPANGWDLRTEAWLPAMPQLGGKLTYEQYYGDEVGLFGKDNRKKDPSAVTVGLTYTPIPLLTLSADQRKGNGGNETTVGAEFNYQIGEPWAKQVDPAGVGALRTLAGSRYDLVERNNHIVLEYRKKQVIQMAAAAHVSGQGGETKSLSVWVNSKYPLSHIDWTAPALLQAGGKLVHDGGPHYSVVLPDYQTGAQPTNVYTLHGVAVDSKGNRSARSETRVTVNAPAVSARHSTFTPANTVLPTDGTSYETLTLAIRDEQQQPVDIALADIQITVTEAQARAGGIVVAKPERVSAGHYEVRVTAGTTPQSITLTPSVQGIALSPARVSTVSSLPDDGKSTFAANPARLPANDTTTTVLTFEANDANGAPVEGIAKDLKFMVMGDKGSVSPPDVTVSAIVESANGRYSATLKGKLAGRYTLSPYFGSQPVGRLSAEILLKALPPASSTSTLEARPDVIPGNNYTASVLEFAAKDINGNPVTGLSNTLALNVTDSSGKPPAPGHIMLDPLKENGTTGVYTATLRSSQAGTYTFVPTIARQALTGVTTTVRVVALPPAFGNSKFEALPATIPATGKQFTQLTFTAKDENGKPVTGLGNTLKFLVTASAGGSPTPPDFTIGTIKEDGTTGVYTASASGLKADTYTLRPQIDSEVMDALTIKVQLTAPPPDATKSNFGASHASIEADNLDASTLTFTAKDINDKPVSGLGNRLSLVVTNFEGATPTPPDLTVDAFQEDGTTGVYIAKVRGLVPGAYMFVPEVDHDQMDTLKLDVTLSALPPEPAKSRLSLLSPRILADDVHATEAYFRVENRLGNPVSGIADRVSFIITDRNGDKTSDVRLTPIKEQGGVRGLYSSYLSGDIAGTYYVTPQIDGKSIETLRVPIELLTTEIIGILASGHTFPITDNFPTTAHTDASFSPVLANNARTSDYSWTSSVSWLVREKGYLKFLTPPSGASGTITITGTRKGSSVTHSYTFTIRDWYEIPKEALNWNAAMTACNTLGLASVSKAQATKGEGIRAVGTVTSEWGYIQPHLATSSLWLNDAAVAGMRFVLAYQYDVVPTGAVETRNPSDSNARAICQRPLK</sequence>
<dbReference type="FunFam" id="2.40.160.160:FF:000001">
    <property type="entry name" value="Intimin-like inverse autotransporter SinH"/>
    <property type="match status" value="1"/>
</dbReference>
<protein>
    <submittedName>
        <fullName evidence="8">Invasin</fullName>
    </submittedName>
</protein>
<dbReference type="GO" id="GO:0007155">
    <property type="term" value="P:cell adhesion"/>
    <property type="evidence" value="ECO:0007669"/>
    <property type="project" value="InterPro"/>
</dbReference>
<dbReference type="SMART" id="SM00634">
    <property type="entry name" value="BID_1"/>
    <property type="match status" value="4"/>
</dbReference>
<dbReference type="SUPFAM" id="SSF54106">
    <property type="entry name" value="LysM domain"/>
    <property type="match status" value="1"/>
</dbReference>
<dbReference type="CDD" id="cd00118">
    <property type="entry name" value="LysM"/>
    <property type="match status" value="1"/>
</dbReference>
<dbReference type="InterPro" id="IPR013783">
    <property type="entry name" value="Ig-like_fold"/>
</dbReference>
<name>A0A1B2F5R7_PSEPU</name>
<dbReference type="Pfam" id="PF09134">
    <property type="entry name" value="Invasin_D3"/>
    <property type="match status" value="4"/>
</dbReference>
<evidence type="ECO:0000256" key="4">
    <source>
        <dbReference type="ARBA" id="ARBA00023237"/>
    </source>
</evidence>
<keyword evidence="6" id="KW-0732">Signal</keyword>
<dbReference type="InterPro" id="IPR038177">
    <property type="entry name" value="IAT_beta_sf"/>
</dbReference>
<dbReference type="PROSITE" id="PS51782">
    <property type="entry name" value="LYSM"/>
    <property type="match status" value="1"/>
</dbReference>
<comment type="subcellular location">
    <subcellularLocation>
        <location evidence="1">Cell outer membrane</location>
    </subcellularLocation>
</comment>
<evidence type="ECO:0000256" key="5">
    <source>
        <dbReference type="SAM" id="MobiDB-lite"/>
    </source>
</evidence>
<dbReference type="SUPFAM" id="SSF49373">
    <property type="entry name" value="Invasin/intimin cell-adhesion fragments"/>
    <property type="match status" value="6"/>
</dbReference>
<dbReference type="InterPro" id="IPR003535">
    <property type="entry name" value="Intimin/invasin_bac"/>
</dbReference>
<dbReference type="PRINTS" id="PR01369">
    <property type="entry name" value="INTIMIN"/>
</dbReference>
<accession>A0A1B2F5R7</accession>
<dbReference type="InterPro" id="IPR018392">
    <property type="entry name" value="LysM"/>
</dbReference>
<dbReference type="PANTHER" id="PTHR39576">
    <property type="entry name" value="ATTACHING AND EFFACING PROTEIN HOMOLOG-RELATED-RELATED"/>
    <property type="match status" value="1"/>
</dbReference>
<dbReference type="SMART" id="SM00257">
    <property type="entry name" value="LysM"/>
    <property type="match status" value="1"/>
</dbReference>
<feature type="domain" description="LysM" evidence="7">
    <location>
        <begin position="55"/>
        <end position="99"/>
    </location>
</feature>
<dbReference type="InterPro" id="IPR008964">
    <property type="entry name" value="Invasin/intimin_cell_adhesion"/>
</dbReference>
<dbReference type="Pfam" id="PF01476">
    <property type="entry name" value="LysM"/>
    <property type="match status" value="1"/>
</dbReference>
<dbReference type="InterPro" id="IPR051715">
    <property type="entry name" value="Intimin-Invasin_domain"/>
</dbReference>
<evidence type="ECO:0000256" key="3">
    <source>
        <dbReference type="ARBA" id="ARBA00023136"/>
    </source>
</evidence>
<organism evidence="8">
    <name type="scientific">Pseudomonas putida</name>
    <name type="common">Arthrobacter siderocapsulatus</name>
    <dbReference type="NCBI Taxonomy" id="303"/>
    <lineage>
        <taxon>Bacteria</taxon>
        <taxon>Pseudomonadati</taxon>
        <taxon>Pseudomonadota</taxon>
        <taxon>Gammaproteobacteria</taxon>
        <taxon>Pseudomonadales</taxon>
        <taxon>Pseudomonadaceae</taxon>
        <taxon>Pseudomonas</taxon>
    </lineage>
</organism>
<evidence type="ECO:0000256" key="6">
    <source>
        <dbReference type="SAM" id="SignalP"/>
    </source>
</evidence>
<dbReference type="InterPro" id="IPR036779">
    <property type="entry name" value="LysM_dom_sf"/>
</dbReference>
<dbReference type="Gene3D" id="3.10.350.10">
    <property type="entry name" value="LysM domain"/>
    <property type="match status" value="1"/>
</dbReference>
<keyword evidence="4" id="KW-0998">Cell outer membrane</keyword>
<feature type="chain" id="PRO_5008536813" evidence="6">
    <location>
        <begin position="42"/>
        <end position="1366"/>
    </location>
</feature>
<dbReference type="Gene3D" id="2.40.160.160">
    <property type="entry name" value="Inverse autotransporter, beta-domain"/>
    <property type="match status" value="1"/>
</dbReference>
<dbReference type="Gene3D" id="2.60.40.10">
    <property type="entry name" value="Immunoglobulins"/>
    <property type="match status" value="6"/>
</dbReference>
<evidence type="ECO:0000256" key="1">
    <source>
        <dbReference type="ARBA" id="ARBA00004442"/>
    </source>
</evidence>
<dbReference type="Pfam" id="PF11924">
    <property type="entry name" value="IAT_beta"/>
    <property type="match status" value="1"/>
</dbReference>
<feature type="region of interest" description="Disordered" evidence="5">
    <location>
        <begin position="94"/>
        <end position="124"/>
    </location>
</feature>
<keyword evidence="3" id="KW-0472">Membrane</keyword>
<feature type="signal peptide" evidence="6">
    <location>
        <begin position="1"/>
        <end position="41"/>
    </location>
</feature>
<comment type="similarity">
    <text evidence="2">Belongs to the intimin/invasin family.</text>
</comment>
<evidence type="ECO:0000259" key="7">
    <source>
        <dbReference type="PROSITE" id="PS51782"/>
    </source>
</evidence>
<evidence type="ECO:0000313" key="8">
    <source>
        <dbReference type="EMBL" id="ANY87540.1"/>
    </source>
</evidence>
<dbReference type="InterPro" id="IPR003344">
    <property type="entry name" value="Big_1_dom"/>
</dbReference>
<dbReference type="InterPro" id="IPR024519">
    <property type="entry name" value="IAT_beta"/>
</dbReference>
<dbReference type="InterPro" id="IPR015217">
    <property type="entry name" value="Invasin_dom_3"/>
</dbReference>
<evidence type="ECO:0000256" key="2">
    <source>
        <dbReference type="ARBA" id="ARBA00010116"/>
    </source>
</evidence>
<reference evidence="8" key="1">
    <citation type="submission" date="2016-07" db="EMBL/GenBank/DDBJ databases">
        <title>New class B carbapenemase carried by novel plasmid in Pseudomonas putida enviromental strain in eastern Amazonia.</title>
        <authorList>
            <person name="Souza C.O."/>
            <person name="Lima K.V."/>
            <person name="Brasiliense D.M."/>
            <person name="Perez-Chaparro P.J."/>
            <person name="Mamizuka E.M."/>
            <person name="Lima M.O."/>
            <person name="Lima L.N."/>
            <person name="McCulloch J.A."/>
        </authorList>
    </citation>
    <scope>NUCLEOTIDE SEQUENCE [LARGE SCALE GENOMIC DNA]</scope>
    <source>
        <strain evidence="8">IEC33019</strain>
    </source>
</reference>